<keyword evidence="3" id="KW-1185">Reference proteome</keyword>
<feature type="compositionally biased region" description="Acidic residues" evidence="1">
    <location>
        <begin position="278"/>
        <end position="291"/>
    </location>
</feature>
<dbReference type="GeneID" id="43593824"/>
<dbReference type="OrthoDB" id="3226064at2759"/>
<dbReference type="Proteomes" id="UP000254866">
    <property type="component" value="Unassembled WGS sequence"/>
</dbReference>
<sequence>MSPSRSRYTGSYPYACSMVYDLRNYTDETMWGPFLDQQATVDWEKMEAVMIVLQYHLHGHNNYVMQPPWLGASVDSFKSVLLPKIGTASLPSNPDDPYDVTGSWIRVVCFLDYQELSHYNFGHDDILPEEPRGSLYKPQSIRLIMMKLQVTKIEEADSGDGQVAPVVYFEGTSRSLHIPQNANANSNIRGSVRQTSEGEIRWTTYSIYNGEERWKSEGIQVGGPRSSGSVMGHWFDRDMDPHGPVGPTMFWKVSNNINDLPGDELVVRMGAWTADYESEGEWEENGEDDEGGLVIYT</sequence>
<dbReference type="STRING" id="2656787.A0A370TZP2"/>
<comment type="caution">
    <text evidence="2">The sequence shown here is derived from an EMBL/GenBank/DDBJ whole genome shotgun (WGS) entry which is preliminary data.</text>
</comment>
<protein>
    <submittedName>
        <fullName evidence="2">Uncharacterized protein</fullName>
    </submittedName>
</protein>
<dbReference type="EMBL" id="NPIC01000001">
    <property type="protein sequence ID" value="RDL40996.1"/>
    <property type="molecule type" value="Genomic_DNA"/>
</dbReference>
<proteinExistence type="predicted"/>
<dbReference type="RefSeq" id="XP_031873652.1">
    <property type="nucleotide sequence ID" value="XM_032009598.1"/>
</dbReference>
<accession>A0A370TZP2</accession>
<evidence type="ECO:0000313" key="2">
    <source>
        <dbReference type="EMBL" id="RDL40996.1"/>
    </source>
</evidence>
<evidence type="ECO:0000256" key="1">
    <source>
        <dbReference type="SAM" id="MobiDB-lite"/>
    </source>
</evidence>
<dbReference type="AlphaFoldDB" id="A0A370TZP2"/>
<evidence type="ECO:0000313" key="3">
    <source>
        <dbReference type="Proteomes" id="UP000254866"/>
    </source>
</evidence>
<name>A0A370TZP2_9HELO</name>
<organism evidence="2 3">
    <name type="scientific">Venustampulla echinocandica</name>
    <dbReference type="NCBI Taxonomy" id="2656787"/>
    <lineage>
        <taxon>Eukaryota</taxon>
        <taxon>Fungi</taxon>
        <taxon>Dikarya</taxon>
        <taxon>Ascomycota</taxon>
        <taxon>Pezizomycotina</taxon>
        <taxon>Leotiomycetes</taxon>
        <taxon>Helotiales</taxon>
        <taxon>Pleuroascaceae</taxon>
        <taxon>Venustampulla</taxon>
    </lineage>
</organism>
<feature type="region of interest" description="Disordered" evidence="1">
    <location>
        <begin position="278"/>
        <end position="297"/>
    </location>
</feature>
<gene>
    <name evidence="2" type="ORF">BP5553_00975</name>
</gene>
<reference evidence="2 3" key="1">
    <citation type="journal article" date="2018" name="IMA Fungus">
        <title>IMA Genome-F 9: Draft genome sequence of Annulohypoxylon stygium, Aspergillus mulundensis, Berkeleyomyces basicola (syn. Thielaviopsis basicola), Ceratocystis smalleyi, two Cercospora beticola strains, Coleophoma cylindrospora, Fusarium fracticaudum, Phialophora cf. hyalina, and Morchella septimelata.</title>
        <authorList>
            <person name="Wingfield B.D."/>
            <person name="Bills G.F."/>
            <person name="Dong Y."/>
            <person name="Huang W."/>
            <person name="Nel W.J."/>
            <person name="Swalarsk-Parry B.S."/>
            <person name="Vaghefi N."/>
            <person name="Wilken P.M."/>
            <person name="An Z."/>
            <person name="de Beer Z.W."/>
            <person name="De Vos L."/>
            <person name="Chen L."/>
            <person name="Duong T.A."/>
            <person name="Gao Y."/>
            <person name="Hammerbacher A."/>
            <person name="Kikkert J.R."/>
            <person name="Li Y."/>
            <person name="Li H."/>
            <person name="Li K."/>
            <person name="Li Q."/>
            <person name="Liu X."/>
            <person name="Ma X."/>
            <person name="Naidoo K."/>
            <person name="Pethybridge S.J."/>
            <person name="Sun J."/>
            <person name="Steenkamp E.T."/>
            <person name="van der Nest M.A."/>
            <person name="van Wyk S."/>
            <person name="Wingfield M.J."/>
            <person name="Xiong C."/>
            <person name="Yue Q."/>
            <person name="Zhang X."/>
        </authorList>
    </citation>
    <scope>NUCLEOTIDE SEQUENCE [LARGE SCALE GENOMIC DNA]</scope>
    <source>
        <strain evidence="2 3">BP 5553</strain>
    </source>
</reference>